<dbReference type="KEGG" id="avc:NCTC10951_02635"/>
<dbReference type="SUPFAM" id="SSF53756">
    <property type="entry name" value="UDP-Glycosyltransferase/glycogen phosphorylase"/>
    <property type="match status" value="1"/>
</dbReference>
<keyword evidence="2" id="KW-0808">Transferase</keyword>
<dbReference type="PANTHER" id="PTHR45947:SF3">
    <property type="entry name" value="SULFOQUINOVOSYL TRANSFERASE SQD2"/>
    <property type="match status" value="1"/>
</dbReference>
<dbReference type="Pfam" id="PF13579">
    <property type="entry name" value="Glyco_trans_4_4"/>
    <property type="match status" value="1"/>
</dbReference>
<evidence type="ECO:0000259" key="3">
    <source>
        <dbReference type="Pfam" id="PF13579"/>
    </source>
</evidence>
<gene>
    <name evidence="4" type="ORF">NCTC10951_02635</name>
</gene>
<organism evidence="4 5">
    <name type="scientific">Actinomyces viscosus</name>
    <dbReference type="NCBI Taxonomy" id="1656"/>
    <lineage>
        <taxon>Bacteria</taxon>
        <taxon>Bacillati</taxon>
        <taxon>Actinomycetota</taxon>
        <taxon>Actinomycetes</taxon>
        <taxon>Actinomycetales</taxon>
        <taxon>Actinomycetaceae</taxon>
        <taxon>Actinomyces</taxon>
    </lineage>
</organism>
<keyword evidence="1" id="KW-0328">Glycosyltransferase</keyword>
<evidence type="ECO:0000313" key="4">
    <source>
        <dbReference type="EMBL" id="VEI18294.1"/>
    </source>
</evidence>
<protein>
    <submittedName>
        <fullName evidence="4">Domain of uncharacterized function (DUF1972)</fullName>
    </submittedName>
</protein>
<sequence length="389" mass="42222">MTAVNPDRLRIAMIGTRGVPARYGGFETAIEEVGRRLADRGHQVLVYCRNPEPDTPLPGTYLGMRLIELPSVKNRSLETLSHTALSVVHLLRRTHPDAAFVFNAANSPFLPALRAARVPVATHVDGLEWRRGKWGPTGKRYYRAAEALAVRYSDALIADAQGIADYYTDEFNAPTDLIAYGAPRIAADTSRLSELGLTPKGFHLVVARFEVENHVDVIVEGYVRSGAALPLVVVGSAPYADEYTARIESLADGRVRLLGGLWDQELLDALYAGALVYYHGHSVGGTNPSLLRAIGAGAAVDAFDVSFNREVLGEAGRYWTSPDDVAALVTSAESDVEAQAARGEESRERAALYDWDEVASGYEALARRLALEGPTRHRPSGRRTGKASL</sequence>
<evidence type="ECO:0000313" key="5">
    <source>
        <dbReference type="Proteomes" id="UP000268658"/>
    </source>
</evidence>
<dbReference type="Proteomes" id="UP000268658">
    <property type="component" value="Chromosome"/>
</dbReference>
<dbReference type="EMBL" id="LR134477">
    <property type="protein sequence ID" value="VEI18294.1"/>
    <property type="molecule type" value="Genomic_DNA"/>
</dbReference>
<evidence type="ECO:0000256" key="2">
    <source>
        <dbReference type="ARBA" id="ARBA00022679"/>
    </source>
</evidence>
<name>A0A3S4VFQ2_ACTVI</name>
<dbReference type="InterPro" id="IPR028098">
    <property type="entry name" value="Glyco_trans_4-like_N"/>
</dbReference>
<dbReference type="Gene3D" id="3.40.50.2000">
    <property type="entry name" value="Glycogen Phosphorylase B"/>
    <property type="match status" value="2"/>
</dbReference>
<dbReference type="AlphaFoldDB" id="A0A3S4VFQ2"/>
<dbReference type="GO" id="GO:1901137">
    <property type="term" value="P:carbohydrate derivative biosynthetic process"/>
    <property type="evidence" value="ECO:0007669"/>
    <property type="project" value="UniProtKB-ARBA"/>
</dbReference>
<dbReference type="PANTHER" id="PTHR45947">
    <property type="entry name" value="SULFOQUINOVOSYL TRANSFERASE SQD2"/>
    <property type="match status" value="1"/>
</dbReference>
<dbReference type="GO" id="GO:0016757">
    <property type="term" value="F:glycosyltransferase activity"/>
    <property type="evidence" value="ECO:0007669"/>
    <property type="project" value="UniProtKB-KW"/>
</dbReference>
<reference evidence="4 5" key="1">
    <citation type="submission" date="2018-12" db="EMBL/GenBank/DDBJ databases">
        <authorList>
            <consortium name="Pathogen Informatics"/>
        </authorList>
    </citation>
    <scope>NUCLEOTIDE SEQUENCE [LARGE SCALE GENOMIC DNA]</scope>
    <source>
        <strain evidence="4 5">NCTC10951</strain>
    </source>
</reference>
<proteinExistence type="predicted"/>
<dbReference type="InterPro" id="IPR050194">
    <property type="entry name" value="Glycosyltransferase_grp1"/>
</dbReference>
<accession>A0A3S4VFQ2</accession>
<feature type="domain" description="Glycosyltransferase subfamily 4-like N-terminal" evidence="3">
    <location>
        <begin position="24"/>
        <end position="176"/>
    </location>
</feature>
<evidence type="ECO:0000256" key="1">
    <source>
        <dbReference type="ARBA" id="ARBA00022676"/>
    </source>
</evidence>